<evidence type="ECO:0000313" key="2">
    <source>
        <dbReference type="Proteomes" id="UP001244640"/>
    </source>
</evidence>
<reference evidence="1 2" key="1">
    <citation type="submission" date="2023-07" db="EMBL/GenBank/DDBJ databases">
        <title>Functional and genomic diversity of the sorghum phyllosphere microbiome.</title>
        <authorList>
            <person name="Shade A."/>
        </authorList>
    </citation>
    <scope>NUCLEOTIDE SEQUENCE [LARGE SCALE GENOMIC DNA]</scope>
    <source>
        <strain evidence="1 2">SORGH_AS_0892</strain>
    </source>
</reference>
<gene>
    <name evidence="1" type="ORF">QE382_004184</name>
</gene>
<dbReference type="RefSeq" id="WP_307187546.1">
    <property type="nucleotide sequence ID" value="NZ_JAUTBA010000001.1"/>
</dbReference>
<dbReference type="Proteomes" id="UP001244640">
    <property type="component" value="Unassembled WGS sequence"/>
</dbReference>
<dbReference type="PROSITE" id="PS51257">
    <property type="entry name" value="PROKAR_LIPOPROTEIN"/>
    <property type="match status" value="1"/>
</dbReference>
<sequence>MKFSFQACIIIVFISMIGFVSCKKLDDEPTNEGRITQISRLYISFLDYDPNNSSLKNMMIVDPADTNNLDNIYQYLSPAKGGGPILFDANAKAVFQASITPQDTFLQVIPFANDIYGIPGNSGAIGYRGFTNVMGLAYYTFSQQNSATSATTIPFLLAVTNRGAGSSMLYAISTPSGKVGSKGGAPIIDKQINLGTVVPSSLTLLNGSDNNDKLVVIGFNSDGSGKGSGFAVYANLQQQLINQARDTIIESDKFKPMMKVYIKGRTQLGPVSYAPNKGLFAVTSGKDVLFFKNPAALFSGTTDKTDVEPDYVVGGANTGLEKPWGVAIDDRANEGKFFYVSDLTNRTISRFPLLEEGNIQPNITAKTYGSLNPNYIFLDGRSTTNF</sequence>
<accession>A0ABU0UBI3</accession>
<comment type="caution">
    <text evidence="1">The sequence shown here is derived from an EMBL/GenBank/DDBJ whole genome shotgun (WGS) entry which is preliminary data.</text>
</comment>
<protein>
    <recommendedName>
        <fullName evidence="3">Lipoprotein</fullName>
    </recommendedName>
</protein>
<dbReference type="EMBL" id="JAUTBA010000001">
    <property type="protein sequence ID" value="MDQ1152200.1"/>
    <property type="molecule type" value="Genomic_DNA"/>
</dbReference>
<name>A0ABU0UBI3_9SPHI</name>
<evidence type="ECO:0000313" key="1">
    <source>
        <dbReference type="EMBL" id="MDQ1152200.1"/>
    </source>
</evidence>
<organism evidence="1 2">
    <name type="scientific">Sphingobacterium zeae</name>
    <dbReference type="NCBI Taxonomy" id="1776859"/>
    <lineage>
        <taxon>Bacteria</taxon>
        <taxon>Pseudomonadati</taxon>
        <taxon>Bacteroidota</taxon>
        <taxon>Sphingobacteriia</taxon>
        <taxon>Sphingobacteriales</taxon>
        <taxon>Sphingobacteriaceae</taxon>
        <taxon>Sphingobacterium</taxon>
    </lineage>
</organism>
<evidence type="ECO:0008006" key="3">
    <source>
        <dbReference type="Google" id="ProtNLM"/>
    </source>
</evidence>
<proteinExistence type="predicted"/>
<keyword evidence="2" id="KW-1185">Reference proteome</keyword>